<accession>A0ABT0G871</accession>
<sequence length="319" mass="35105">MKKGINYDTGFLPGQALSRKAWDPAMVAREMRVIARELHCDAVRIGGREPARIALAAEHAAAEGLEVWFSPIPVDLDADRTLEVLADAAGRAETLRKGGAEVVLVTGCELTAFGPGYIDGATYLDRLTRMGAAGLDWWMGLMQVMPRFNAYLARVAATVRPLFGGPLSYAAGAWELVDWTPFDLVGVNHYRAAHNAHDYAEELRARFAAGKPVVVTEFGTCPYQGAGERGGMAWTVPEGARRDEGEQVRYYTELMDVFEREGVAGAFWFMYAAYNRPGEADLGSYGVVRMLDDTRWEPKEVFAAMAARNRARTARDARS</sequence>
<dbReference type="Proteomes" id="UP001317259">
    <property type="component" value="Unassembled WGS sequence"/>
</dbReference>
<name>A0ABT0G871_9ACTN</name>
<proteinExistence type="predicted"/>
<dbReference type="EMBL" id="JAKRKC020000002">
    <property type="protein sequence ID" value="MCK2220608.1"/>
    <property type="molecule type" value="Genomic_DNA"/>
</dbReference>
<dbReference type="InterPro" id="IPR017853">
    <property type="entry name" value="GH"/>
</dbReference>
<protein>
    <recommendedName>
        <fullName evidence="3">Asl1-like glycosyl hydrolase catalytic domain-containing protein</fullName>
    </recommendedName>
</protein>
<gene>
    <name evidence="1" type="ORF">MF672_043425</name>
</gene>
<comment type="caution">
    <text evidence="1">The sequence shown here is derived from an EMBL/GenBank/DDBJ whole genome shotgun (WGS) entry which is preliminary data.</text>
</comment>
<dbReference type="RefSeq" id="WP_242381317.1">
    <property type="nucleotide sequence ID" value="NZ_JAKRKC020000002.1"/>
</dbReference>
<evidence type="ECO:0008006" key="3">
    <source>
        <dbReference type="Google" id="ProtNLM"/>
    </source>
</evidence>
<reference evidence="1 2" key="1">
    <citation type="submission" date="2022-04" db="EMBL/GenBank/DDBJ databases">
        <title>Genome draft of Actinomadura sp. ATCC 31491.</title>
        <authorList>
            <person name="Shi X."/>
            <person name="Du Y."/>
        </authorList>
    </citation>
    <scope>NUCLEOTIDE SEQUENCE [LARGE SCALE GENOMIC DNA]</scope>
    <source>
        <strain evidence="1 2">ATCC 31491</strain>
    </source>
</reference>
<dbReference type="SUPFAM" id="SSF51445">
    <property type="entry name" value="(Trans)glycosidases"/>
    <property type="match status" value="1"/>
</dbReference>
<evidence type="ECO:0000313" key="1">
    <source>
        <dbReference type="EMBL" id="MCK2220608.1"/>
    </source>
</evidence>
<evidence type="ECO:0000313" key="2">
    <source>
        <dbReference type="Proteomes" id="UP001317259"/>
    </source>
</evidence>
<organism evidence="1 2">
    <name type="scientific">Actinomadura luzonensis</name>
    <dbReference type="NCBI Taxonomy" id="2805427"/>
    <lineage>
        <taxon>Bacteria</taxon>
        <taxon>Bacillati</taxon>
        <taxon>Actinomycetota</taxon>
        <taxon>Actinomycetes</taxon>
        <taxon>Streptosporangiales</taxon>
        <taxon>Thermomonosporaceae</taxon>
        <taxon>Actinomadura</taxon>
    </lineage>
</organism>
<keyword evidence="2" id="KW-1185">Reference proteome</keyword>
<dbReference type="Gene3D" id="3.20.20.80">
    <property type="entry name" value="Glycosidases"/>
    <property type="match status" value="1"/>
</dbReference>